<dbReference type="FunFam" id="1.10.510.10:FF:000084">
    <property type="entry name" value="Wall-associated receptor kinase 2"/>
    <property type="match status" value="1"/>
</dbReference>
<feature type="domain" description="EGF-like" evidence="22">
    <location>
        <begin position="272"/>
        <end position="308"/>
    </location>
</feature>
<evidence type="ECO:0000256" key="16">
    <source>
        <dbReference type="ARBA" id="ARBA00058961"/>
    </source>
</evidence>
<protein>
    <submittedName>
        <fullName evidence="23">Uncharacterized protein</fullName>
    </submittedName>
</protein>
<evidence type="ECO:0000256" key="19">
    <source>
        <dbReference type="SAM" id="Phobius"/>
    </source>
</evidence>
<feature type="domain" description="EGF-like" evidence="22">
    <location>
        <begin position="223"/>
        <end position="271"/>
    </location>
</feature>
<keyword evidence="2" id="KW-0723">Serine/threonine-protein kinase</keyword>
<dbReference type="FunFam" id="3.30.200.20:FF:000043">
    <property type="entry name" value="Wall-associated receptor kinase 2"/>
    <property type="match status" value="1"/>
</dbReference>
<evidence type="ECO:0000256" key="8">
    <source>
        <dbReference type="ARBA" id="ARBA00022737"/>
    </source>
</evidence>
<evidence type="ECO:0000256" key="9">
    <source>
        <dbReference type="ARBA" id="ARBA00022741"/>
    </source>
</evidence>
<evidence type="ECO:0000256" key="6">
    <source>
        <dbReference type="ARBA" id="ARBA00022692"/>
    </source>
</evidence>
<dbReference type="Pfam" id="PF13947">
    <property type="entry name" value="GUB_WAK_bind"/>
    <property type="match status" value="1"/>
</dbReference>
<dbReference type="EMBL" id="JADFTS010000006">
    <property type="protein sequence ID" value="KAF9602862.1"/>
    <property type="molecule type" value="Genomic_DNA"/>
</dbReference>
<evidence type="ECO:0000256" key="15">
    <source>
        <dbReference type="ARBA" id="ARBA00023180"/>
    </source>
</evidence>
<dbReference type="GO" id="GO:0005886">
    <property type="term" value="C:plasma membrane"/>
    <property type="evidence" value="ECO:0007669"/>
    <property type="project" value="TreeGrafter"/>
</dbReference>
<dbReference type="CDD" id="cd14066">
    <property type="entry name" value="STKc_IRAK"/>
    <property type="match status" value="1"/>
</dbReference>
<keyword evidence="4" id="KW-0597">Phosphoprotein</keyword>
<evidence type="ECO:0000256" key="17">
    <source>
        <dbReference type="PROSITE-ProRule" id="PRU00076"/>
    </source>
</evidence>
<dbReference type="PROSITE" id="PS00108">
    <property type="entry name" value="PROTEIN_KINASE_ST"/>
    <property type="match status" value="1"/>
</dbReference>
<comment type="function">
    <text evidence="16">Serine/threonine-protein kinase that may function as a signaling receptor of extracellular matrix component. Binding to pectin may have significance in the control of cell expansion, morphogenesis and development.</text>
</comment>
<evidence type="ECO:0000256" key="14">
    <source>
        <dbReference type="ARBA" id="ARBA00023157"/>
    </source>
</evidence>
<feature type="transmembrane region" description="Helical" evidence="19">
    <location>
        <begin position="319"/>
        <end position="347"/>
    </location>
</feature>
<dbReference type="GO" id="GO:0004674">
    <property type="term" value="F:protein serine/threonine kinase activity"/>
    <property type="evidence" value="ECO:0007669"/>
    <property type="project" value="UniProtKB-KW"/>
</dbReference>
<evidence type="ECO:0000256" key="12">
    <source>
        <dbReference type="ARBA" id="ARBA00022989"/>
    </source>
</evidence>
<feature type="signal peptide" evidence="20">
    <location>
        <begin position="1"/>
        <end position="16"/>
    </location>
</feature>
<evidence type="ECO:0000256" key="3">
    <source>
        <dbReference type="ARBA" id="ARBA00022536"/>
    </source>
</evidence>
<sequence>MRLTLLLLHFVTQIYADSINGCPQKCGSIEIPFPFGLAEHCSLSAGYRIFCKQSRQPTPYVYGTQHQVLSITNGELRINSTPYIARECLQGTQNATHITLPENSPFTISDISNTFTAIGCDMVAVITDDKSFTSGCVSLCAAQNSVANGTCSGAGCCESAIPKGKKYLGLGTSNMFGFKNVSGFNNCSYAFVVEKGGFIFVEHYLRDFYRTTDISMTLDWSIGNISCSSINSNLCGENSVCIDSLRGTGYLCICADGYTGNPYMRDSKGCQDIDECRDLEHNACVHAARCVNKAPGYRCICPFGSTGDGLAHGSGCKSIYLVIEAVLGTGLGFGIVLLWGLLFYSALKKRTLIKLKEQYFRQNGGILLKQQVSSRESGTGSARIFSLEELKLATQNYSRSRIIGTGGYGTVYKGVLDDGSVVAIKRSKVMDQSQINQFINEFIILTQINHRYVVKLLGCCLETEVPTLVYEFISNGTLHEHIHNKFFGTPISWSDRLRIAVETAEALSYLHSAASMPIFHRDVKSSNILLDEHYTAKVADFGISRLVPLNETQIPTLVQGTLGYLDPEYFQTSQLTEKSDVYSFGVVLVELLTGQKPVSFERSQEERNLAMYFLYSMKTKDLNEFLDNNVFREGSINDLRAVSELARKCLLLRGDKRPTMKEVAQELALIAGSGKQNHIREEEEEYDTLSLYEADESFREDLTITSDIAK</sequence>
<comment type="caution">
    <text evidence="17">Lacks conserved residue(s) required for the propagation of feature annotation.</text>
</comment>
<dbReference type="Gene3D" id="1.10.510.10">
    <property type="entry name" value="Transferase(Phosphotransferase) domain 1"/>
    <property type="match status" value="1"/>
</dbReference>
<feature type="disulfide bond" evidence="17">
    <location>
        <begin position="235"/>
        <end position="252"/>
    </location>
</feature>
<keyword evidence="13 19" id="KW-0472">Membrane</keyword>
<evidence type="ECO:0000256" key="13">
    <source>
        <dbReference type="ARBA" id="ARBA00023136"/>
    </source>
</evidence>
<dbReference type="InterPro" id="IPR045274">
    <property type="entry name" value="WAK-like"/>
</dbReference>
<feature type="domain" description="Protein kinase" evidence="21">
    <location>
        <begin position="397"/>
        <end position="669"/>
    </location>
</feature>
<dbReference type="SMART" id="SM00220">
    <property type="entry name" value="S_TKc"/>
    <property type="match status" value="1"/>
</dbReference>
<evidence type="ECO:0000256" key="7">
    <source>
        <dbReference type="ARBA" id="ARBA00022729"/>
    </source>
</evidence>
<dbReference type="AlphaFoldDB" id="A0A835HRA2"/>
<feature type="chain" id="PRO_5032961325" evidence="20">
    <location>
        <begin position="17"/>
        <end position="710"/>
    </location>
</feature>
<dbReference type="CDD" id="cd00054">
    <property type="entry name" value="EGF_CA"/>
    <property type="match status" value="2"/>
</dbReference>
<dbReference type="InterPro" id="IPR017441">
    <property type="entry name" value="Protein_kinase_ATP_BS"/>
</dbReference>
<keyword evidence="15" id="KW-0325">Glycoprotein</keyword>
<keyword evidence="5" id="KW-0808">Transferase</keyword>
<dbReference type="GO" id="GO:0007166">
    <property type="term" value="P:cell surface receptor signaling pathway"/>
    <property type="evidence" value="ECO:0007669"/>
    <property type="project" value="InterPro"/>
</dbReference>
<evidence type="ECO:0000256" key="18">
    <source>
        <dbReference type="PROSITE-ProRule" id="PRU10141"/>
    </source>
</evidence>
<dbReference type="PANTHER" id="PTHR27005">
    <property type="entry name" value="WALL-ASSOCIATED RECEPTOR KINASE-LIKE 21"/>
    <property type="match status" value="1"/>
</dbReference>
<dbReference type="PROSITE" id="PS01187">
    <property type="entry name" value="EGF_CA"/>
    <property type="match status" value="1"/>
</dbReference>
<dbReference type="InterPro" id="IPR000152">
    <property type="entry name" value="EGF-type_Asp/Asn_hydroxyl_site"/>
</dbReference>
<evidence type="ECO:0000256" key="1">
    <source>
        <dbReference type="ARBA" id="ARBA00004479"/>
    </source>
</evidence>
<dbReference type="FunFam" id="2.10.25.10:FF:000038">
    <property type="entry name" value="Fibrillin 2"/>
    <property type="match status" value="1"/>
</dbReference>
<dbReference type="PROSITE" id="PS00107">
    <property type="entry name" value="PROTEIN_KINASE_ATP"/>
    <property type="match status" value="1"/>
</dbReference>
<dbReference type="InterPro" id="IPR001881">
    <property type="entry name" value="EGF-like_Ca-bd_dom"/>
</dbReference>
<evidence type="ECO:0000313" key="24">
    <source>
        <dbReference type="Proteomes" id="UP000631114"/>
    </source>
</evidence>
<dbReference type="Pfam" id="PF00069">
    <property type="entry name" value="Pkinase"/>
    <property type="match status" value="1"/>
</dbReference>
<keyword evidence="8" id="KW-0677">Repeat</keyword>
<comment type="caution">
    <text evidence="23">The sequence shown here is derived from an EMBL/GenBank/DDBJ whole genome shotgun (WGS) entry which is preliminary data.</text>
</comment>
<dbReference type="Gene3D" id="2.10.25.10">
    <property type="entry name" value="Laminin"/>
    <property type="match status" value="2"/>
</dbReference>
<name>A0A835HRA2_9MAGN</name>
<dbReference type="InterPro" id="IPR000742">
    <property type="entry name" value="EGF"/>
</dbReference>
<dbReference type="InterPro" id="IPR018097">
    <property type="entry name" value="EGF_Ca-bd_CS"/>
</dbReference>
<evidence type="ECO:0000256" key="10">
    <source>
        <dbReference type="ARBA" id="ARBA00022777"/>
    </source>
</evidence>
<keyword evidence="9 18" id="KW-0547">Nucleotide-binding</keyword>
<evidence type="ECO:0000256" key="2">
    <source>
        <dbReference type="ARBA" id="ARBA00022527"/>
    </source>
</evidence>
<dbReference type="OrthoDB" id="4062651at2759"/>
<keyword evidence="24" id="KW-1185">Reference proteome</keyword>
<dbReference type="PANTHER" id="PTHR27005:SF283">
    <property type="entry name" value="OS02G0633066 PROTEIN"/>
    <property type="match status" value="1"/>
</dbReference>
<dbReference type="InterPro" id="IPR011009">
    <property type="entry name" value="Kinase-like_dom_sf"/>
</dbReference>
<keyword evidence="6 19" id="KW-0812">Transmembrane</keyword>
<dbReference type="GO" id="GO:0005524">
    <property type="term" value="F:ATP binding"/>
    <property type="evidence" value="ECO:0007669"/>
    <property type="project" value="UniProtKB-UniRule"/>
</dbReference>
<accession>A0A835HRA2</accession>
<dbReference type="InterPro" id="IPR025287">
    <property type="entry name" value="WAK_GUB"/>
</dbReference>
<dbReference type="InterPro" id="IPR000719">
    <property type="entry name" value="Prot_kinase_dom"/>
</dbReference>
<evidence type="ECO:0000256" key="4">
    <source>
        <dbReference type="ARBA" id="ARBA00022553"/>
    </source>
</evidence>
<keyword evidence="12 19" id="KW-1133">Transmembrane helix</keyword>
<evidence type="ECO:0000259" key="21">
    <source>
        <dbReference type="PROSITE" id="PS50011"/>
    </source>
</evidence>
<dbReference type="GO" id="GO:0030247">
    <property type="term" value="F:polysaccharide binding"/>
    <property type="evidence" value="ECO:0007669"/>
    <property type="project" value="InterPro"/>
</dbReference>
<evidence type="ECO:0000259" key="22">
    <source>
        <dbReference type="PROSITE" id="PS50026"/>
    </source>
</evidence>
<evidence type="ECO:0000313" key="23">
    <source>
        <dbReference type="EMBL" id="KAF9602862.1"/>
    </source>
</evidence>
<dbReference type="PROSITE" id="PS00010">
    <property type="entry name" value="ASX_HYDROXYL"/>
    <property type="match status" value="1"/>
</dbReference>
<keyword evidence="3 17" id="KW-0245">EGF-like domain</keyword>
<dbReference type="PROSITE" id="PS50026">
    <property type="entry name" value="EGF_3"/>
    <property type="match status" value="2"/>
</dbReference>
<evidence type="ECO:0000256" key="11">
    <source>
        <dbReference type="ARBA" id="ARBA00022840"/>
    </source>
</evidence>
<gene>
    <name evidence="23" type="ORF">IFM89_031808</name>
</gene>
<reference evidence="23 24" key="1">
    <citation type="submission" date="2020-10" db="EMBL/GenBank/DDBJ databases">
        <title>The Coptis chinensis genome and diversification of protoberbering-type alkaloids.</title>
        <authorList>
            <person name="Wang B."/>
            <person name="Shu S."/>
            <person name="Song C."/>
            <person name="Liu Y."/>
        </authorList>
    </citation>
    <scope>NUCLEOTIDE SEQUENCE [LARGE SCALE GENOMIC DNA]</scope>
    <source>
        <strain evidence="23">HL-2020</strain>
        <tissue evidence="23">Leaf</tissue>
    </source>
</reference>
<dbReference type="Gene3D" id="3.30.200.20">
    <property type="entry name" value="Phosphorylase Kinase, domain 1"/>
    <property type="match status" value="1"/>
</dbReference>
<evidence type="ECO:0000256" key="20">
    <source>
        <dbReference type="SAM" id="SignalP"/>
    </source>
</evidence>
<keyword evidence="10" id="KW-0418">Kinase</keyword>
<dbReference type="SMART" id="SM00179">
    <property type="entry name" value="EGF_CA"/>
    <property type="match status" value="2"/>
</dbReference>
<dbReference type="Proteomes" id="UP000631114">
    <property type="component" value="Unassembled WGS sequence"/>
</dbReference>
<keyword evidence="14 17" id="KW-1015">Disulfide bond</keyword>
<dbReference type="GO" id="GO:0005509">
    <property type="term" value="F:calcium ion binding"/>
    <property type="evidence" value="ECO:0007669"/>
    <property type="project" value="InterPro"/>
</dbReference>
<dbReference type="SUPFAM" id="SSF57196">
    <property type="entry name" value="EGF/Laminin"/>
    <property type="match status" value="1"/>
</dbReference>
<keyword evidence="11 18" id="KW-0067">ATP-binding</keyword>
<comment type="subcellular location">
    <subcellularLocation>
        <location evidence="1">Membrane</location>
        <topology evidence="1">Single-pass type I membrane protein</topology>
    </subcellularLocation>
</comment>
<dbReference type="PROSITE" id="PS50011">
    <property type="entry name" value="PROTEIN_KINASE_DOM"/>
    <property type="match status" value="1"/>
</dbReference>
<proteinExistence type="predicted"/>
<dbReference type="SMART" id="SM00181">
    <property type="entry name" value="EGF"/>
    <property type="match status" value="2"/>
</dbReference>
<keyword evidence="7 20" id="KW-0732">Signal</keyword>
<dbReference type="SUPFAM" id="SSF56112">
    <property type="entry name" value="Protein kinase-like (PK-like)"/>
    <property type="match status" value="1"/>
</dbReference>
<dbReference type="InterPro" id="IPR008271">
    <property type="entry name" value="Ser/Thr_kinase_AS"/>
</dbReference>
<organism evidence="23 24">
    <name type="scientific">Coptis chinensis</name>
    <dbReference type="NCBI Taxonomy" id="261450"/>
    <lineage>
        <taxon>Eukaryota</taxon>
        <taxon>Viridiplantae</taxon>
        <taxon>Streptophyta</taxon>
        <taxon>Embryophyta</taxon>
        <taxon>Tracheophyta</taxon>
        <taxon>Spermatophyta</taxon>
        <taxon>Magnoliopsida</taxon>
        <taxon>Ranunculales</taxon>
        <taxon>Ranunculaceae</taxon>
        <taxon>Coptidoideae</taxon>
        <taxon>Coptis</taxon>
    </lineage>
</organism>
<feature type="binding site" evidence="18">
    <location>
        <position position="425"/>
    </location>
    <ligand>
        <name>ATP</name>
        <dbReference type="ChEBI" id="CHEBI:30616"/>
    </ligand>
</feature>
<evidence type="ECO:0000256" key="5">
    <source>
        <dbReference type="ARBA" id="ARBA00022679"/>
    </source>
</evidence>